<dbReference type="Pfam" id="PF02643">
    <property type="entry name" value="DUF192"/>
    <property type="match status" value="1"/>
</dbReference>
<dbReference type="InterPro" id="IPR003795">
    <property type="entry name" value="DUF192"/>
</dbReference>
<accession>A0A1J5S439</accession>
<dbReference type="AlphaFoldDB" id="A0A1J5S439"/>
<evidence type="ECO:0008006" key="2">
    <source>
        <dbReference type="Google" id="ProtNLM"/>
    </source>
</evidence>
<dbReference type="Gene3D" id="2.60.120.1140">
    <property type="entry name" value="Protein of unknown function DUF192"/>
    <property type="match status" value="1"/>
</dbReference>
<protein>
    <recommendedName>
        <fullName evidence="2">DUF192 domain-containing protein</fullName>
    </recommendedName>
</protein>
<reference evidence="1" key="1">
    <citation type="submission" date="2016-10" db="EMBL/GenBank/DDBJ databases">
        <title>Sequence of Gallionella enrichment culture.</title>
        <authorList>
            <person name="Poehlein A."/>
            <person name="Muehling M."/>
            <person name="Daniel R."/>
        </authorList>
    </citation>
    <scope>NUCLEOTIDE SEQUENCE</scope>
</reference>
<dbReference type="EMBL" id="MLJW01000173">
    <property type="protein sequence ID" value="OIQ95109.1"/>
    <property type="molecule type" value="Genomic_DNA"/>
</dbReference>
<dbReference type="InterPro" id="IPR038695">
    <property type="entry name" value="Saro_0823-like_sf"/>
</dbReference>
<organism evidence="1">
    <name type="scientific">mine drainage metagenome</name>
    <dbReference type="NCBI Taxonomy" id="410659"/>
    <lineage>
        <taxon>unclassified sequences</taxon>
        <taxon>metagenomes</taxon>
        <taxon>ecological metagenomes</taxon>
    </lineage>
</organism>
<gene>
    <name evidence="1" type="ORF">GALL_229150</name>
</gene>
<dbReference type="PANTHER" id="PTHR37953:SF1">
    <property type="entry name" value="UPF0127 PROTEIN MJ1496"/>
    <property type="match status" value="1"/>
</dbReference>
<evidence type="ECO:0000313" key="1">
    <source>
        <dbReference type="EMBL" id="OIQ95109.1"/>
    </source>
</evidence>
<proteinExistence type="predicted"/>
<comment type="caution">
    <text evidence="1">The sequence shown here is derived from an EMBL/GenBank/DDBJ whole genome shotgun (WGS) entry which is preliminary data.</text>
</comment>
<name>A0A1J5S439_9ZZZZ</name>
<sequence>MWRTLRLWASALVLLAAGGPAAWAAGIVPVVFHTADGRALAYRMELEQSQAELEHGLMGRKEVPPHTGMLFDFGYARPISMWMKDTLIPLDMVFIAEDGRILSIAARTVPMSLAIIPSPGPVRAVIELAGGTCERENIRDGDRVGAALFGTR</sequence>
<dbReference type="PANTHER" id="PTHR37953">
    <property type="entry name" value="UPF0127 PROTEIN MJ1496"/>
    <property type="match status" value="1"/>
</dbReference>